<evidence type="ECO:0000256" key="8">
    <source>
        <dbReference type="ARBA" id="ARBA00049244"/>
    </source>
</evidence>
<dbReference type="EC" id="2.7.7.7" evidence="2"/>
<keyword evidence="3" id="KW-0808">Transferase</keyword>
<keyword evidence="5" id="KW-0235">DNA replication</keyword>
<dbReference type="PANTHER" id="PTHR33568:SF3">
    <property type="entry name" value="DNA-DIRECTED DNA POLYMERASE"/>
    <property type="match status" value="1"/>
</dbReference>
<dbReference type="SUPFAM" id="SSF56672">
    <property type="entry name" value="DNA/RNA polymerases"/>
    <property type="match status" value="1"/>
</dbReference>
<dbReference type="GO" id="GO:0006260">
    <property type="term" value="P:DNA replication"/>
    <property type="evidence" value="ECO:0007669"/>
    <property type="project" value="UniProtKB-KW"/>
</dbReference>
<keyword evidence="6" id="KW-0239">DNA-directed DNA polymerase</keyword>
<dbReference type="WBParaSite" id="MhA1_Contig1876.frz3.fgene1">
    <property type="protein sequence ID" value="MhA1_Contig1876.frz3.fgene1"/>
    <property type="gene ID" value="MhA1_Contig1876.frz3.fgene1"/>
</dbReference>
<dbReference type="Gene3D" id="3.40.960.10">
    <property type="entry name" value="VSR Endonuclease"/>
    <property type="match status" value="1"/>
</dbReference>
<evidence type="ECO:0000256" key="1">
    <source>
        <dbReference type="ARBA" id="ARBA00005755"/>
    </source>
</evidence>
<dbReference type="InterPro" id="IPR004868">
    <property type="entry name" value="DNA-dir_DNA_pol_B_mt/vir"/>
</dbReference>
<dbReference type="OMA" id="GHEMKER"/>
<dbReference type="Pfam" id="PF03175">
    <property type="entry name" value="DNA_pol_B_2"/>
    <property type="match status" value="1"/>
</dbReference>
<protein>
    <recommendedName>
        <fullName evidence="2">DNA-directed DNA polymerase</fullName>
        <ecNumber evidence="2">2.7.7.7</ecNumber>
    </recommendedName>
</protein>
<comment type="similarity">
    <text evidence="1">Belongs to the DNA polymerase type-B family.</text>
</comment>
<accession>A0A1I8BB80</accession>
<dbReference type="Gene3D" id="3.90.1600.10">
    <property type="entry name" value="Palm domain of DNA polymerase"/>
    <property type="match status" value="1"/>
</dbReference>
<evidence type="ECO:0000259" key="9">
    <source>
        <dbReference type="Pfam" id="PF03175"/>
    </source>
</evidence>
<dbReference type="InterPro" id="IPR043502">
    <property type="entry name" value="DNA/RNA_pol_sf"/>
</dbReference>
<keyword evidence="10" id="KW-1185">Reference proteome</keyword>
<dbReference type="InterPro" id="IPR023211">
    <property type="entry name" value="DNA_pol_palm_dom_sf"/>
</dbReference>
<feature type="domain" description="DNA-directed DNA polymerase family B mitochondria/virus" evidence="9">
    <location>
        <begin position="221"/>
        <end position="419"/>
    </location>
</feature>
<dbReference type="AlphaFoldDB" id="A0A1I8BB80"/>
<evidence type="ECO:0000313" key="11">
    <source>
        <dbReference type="WBParaSite" id="MhA1_Contig1876.frz3.fgene1"/>
    </source>
</evidence>
<evidence type="ECO:0000256" key="3">
    <source>
        <dbReference type="ARBA" id="ARBA00022679"/>
    </source>
</evidence>
<evidence type="ECO:0000256" key="2">
    <source>
        <dbReference type="ARBA" id="ARBA00012417"/>
    </source>
</evidence>
<keyword evidence="4" id="KW-0548">Nucleotidyltransferase</keyword>
<proteinExistence type="inferred from homology"/>
<comment type="catalytic activity">
    <reaction evidence="8">
        <text>DNA(n) + a 2'-deoxyribonucleoside 5'-triphosphate = DNA(n+1) + diphosphate</text>
        <dbReference type="Rhea" id="RHEA:22508"/>
        <dbReference type="Rhea" id="RHEA-COMP:17339"/>
        <dbReference type="Rhea" id="RHEA-COMP:17340"/>
        <dbReference type="ChEBI" id="CHEBI:33019"/>
        <dbReference type="ChEBI" id="CHEBI:61560"/>
        <dbReference type="ChEBI" id="CHEBI:173112"/>
        <dbReference type="EC" id="2.7.7.7"/>
    </reaction>
</comment>
<organism evidence="10 11">
    <name type="scientific">Meloidogyne hapla</name>
    <name type="common">Root-knot nematode worm</name>
    <dbReference type="NCBI Taxonomy" id="6305"/>
    <lineage>
        <taxon>Eukaryota</taxon>
        <taxon>Metazoa</taxon>
        <taxon>Ecdysozoa</taxon>
        <taxon>Nematoda</taxon>
        <taxon>Chromadorea</taxon>
        <taxon>Rhabditida</taxon>
        <taxon>Tylenchina</taxon>
        <taxon>Tylenchomorpha</taxon>
        <taxon>Tylenchoidea</taxon>
        <taxon>Meloidogynidae</taxon>
        <taxon>Meloidogyninae</taxon>
        <taxon>Meloidogyne</taxon>
    </lineage>
</organism>
<evidence type="ECO:0000256" key="6">
    <source>
        <dbReference type="ARBA" id="ARBA00022932"/>
    </source>
</evidence>
<name>A0A1I8BB80_MELHA</name>
<reference evidence="11" key="1">
    <citation type="submission" date="2016-11" db="UniProtKB">
        <authorList>
            <consortium name="WormBaseParasite"/>
        </authorList>
    </citation>
    <scope>IDENTIFICATION</scope>
</reference>
<dbReference type="Proteomes" id="UP000095281">
    <property type="component" value="Unplaced"/>
</dbReference>
<keyword evidence="7" id="KW-0238">DNA-binding</keyword>
<dbReference type="GO" id="GO:0003887">
    <property type="term" value="F:DNA-directed DNA polymerase activity"/>
    <property type="evidence" value="ECO:0007669"/>
    <property type="project" value="UniProtKB-KW"/>
</dbReference>
<evidence type="ECO:0000256" key="4">
    <source>
        <dbReference type="ARBA" id="ARBA00022695"/>
    </source>
</evidence>
<sequence length="650" mass="74944">MDSCVNSSYSIVQTTWPFSHTQKLDPFIAASTAAGLALTTLRRCFLPENWLVHSPEGGYLRGRRASAESQRYIQLFEKENPEATGKVQCAQWAIGEAHVEDSGYRLDGLWYRSPPLRPLAIEYMGCYYHGCPKCFPVRDQRLAAGRTAEELYERTQQRLWELEQQHGYALHVVWGHEMKERLNCNPGLKRQWWEIEYVRPMDPREDCLCGGRTEPFKLHHVSLYPYVMKNREFPIGHPQVLTRETLLTSSPLPWTRPAQNIYRGLLFVRVLPPTSMQGLPPLLGYRTHDGRLTFPLCAVCADDRQQHLCQHSEKQRSWLSGYTHVELNKALELGYKVVDVHEGLNNKQVGGPQGCETLEQKQRYLQEFEQVEGIRLEMAKVELNPGLRMIAKILANSLWGKLAQRVGGTEIRYARTPAEFHQLLEDPTFDTLDFAHVSEEMDRCVVRKKEEFARPPETNCLPVAVFVTSYARLHLYGYMQQVNNIGGRLLYCDTDSIIYVARQGEKRVEEGEALGQMKREIPTRRIVEFVAGGPKNYGYRHVDWTTGGDERAELKIRSFPLSYSTHQLLNFHSMKQLVLDQFNIDGEMDEVLVDGVIGVDFPQIGRTRLSDLYTHMAHKDYRPCYEKGRILPGMETLPFGHREEVRERQT</sequence>
<dbReference type="PANTHER" id="PTHR33568">
    <property type="entry name" value="DNA POLYMERASE"/>
    <property type="match status" value="1"/>
</dbReference>
<evidence type="ECO:0000313" key="10">
    <source>
        <dbReference type="Proteomes" id="UP000095281"/>
    </source>
</evidence>
<evidence type="ECO:0000256" key="7">
    <source>
        <dbReference type="ARBA" id="ARBA00023125"/>
    </source>
</evidence>
<dbReference type="GO" id="GO:0003677">
    <property type="term" value="F:DNA binding"/>
    <property type="evidence" value="ECO:0007669"/>
    <property type="project" value="UniProtKB-KW"/>
</dbReference>
<dbReference type="GO" id="GO:0000166">
    <property type="term" value="F:nucleotide binding"/>
    <property type="evidence" value="ECO:0007669"/>
    <property type="project" value="InterPro"/>
</dbReference>
<evidence type="ECO:0000256" key="5">
    <source>
        <dbReference type="ARBA" id="ARBA00022705"/>
    </source>
</evidence>